<evidence type="ECO:0000256" key="1">
    <source>
        <dbReference type="SAM" id="Phobius"/>
    </source>
</evidence>
<evidence type="ECO:0000313" key="2">
    <source>
        <dbReference type="EMBL" id="MBB5349568.1"/>
    </source>
</evidence>
<keyword evidence="1" id="KW-1133">Transmembrane helix</keyword>
<proteinExistence type="predicted"/>
<organism evidence="2 3">
    <name type="scientific">Desulfoprunum benzoelyticum</name>
    <dbReference type="NCBI Taxonomy" id="1506996"/>
    <lineage>
        <taxon>Bacteria</taxon>
        <taxon>Pseudomonadati</taxon>
        <taxon>Thermodesulfobacteriota</taxon>
        <taxon>Desulfobulbia</taxon>
        <taxon>Desulfobulbales</taxon>
        <taxon>Desulfobulbaceae</taxon>
        <taxon>Desulfoprunum</taxon>
    </lineage>
</organism>
<comment type="caution">
    <text evidence="2">The sequence shown here is derived from an EMBL/GenBank/DDBJ whole genome shotgun (WGS) entry which is preliminary data.</text>
</comment>
<dbReference type="EMBL" id="JACHEO010000029">
    <property type="protein sequence ID" value="MBB5349568.1"/>
    <property type="molecule type" value="Genomic_DNA"/>
</dbReference>
<dbReference type="PANTHER" id="PTHR35531:SF1">
    <property type="entry name" value="INNER MEMBRANE PROTEIN YBCI-RELATED"/>
    <property type="match status" value="1"/>
</dbReference>
<dbReference type="Pfam" id="PF04307">
    <property type="entry name" value="YdjM"/>
    <property type="match status" value="1"/>
</dbReference>
<feature type="transmembrane region" description="Helical" evidence="1">
    <location>
        <begin position="67"/>
        <end position="85"/>
    </location>
</feature>
<dbReference type="InterPro" id="IPR007404">
    <property type="entry name" value="YdjM-like"/>
</dbReference>
<dbReference type="Proteomes" id="UP000539642">
    <property type="component" value="Unassembled WGS sequence"/>
</dbReference>
<evidence type="ECO:0000313" key="3">
    <source>
        <dbReference type="Proteomes" id="UP000539642"/>
    </source>
</evidence>
<keyword evidence="1" id="KW-0472">Membrane</keyword>
<gene>
    <name evidence="2" type="ORF">HNQ81_003324</name>
</gene>
<feature type="transmembrane region" description="Helical" evidence="1">
    <location>
        <begin position="133"/>
        <end position="159"/>
    </location>
</feature>
<accession>A0A840V447</accession>
<keyword evidence="1" id="KW-0812">Transmembrane</keyword>
<dbReference type="PANTHER" id="PTHR35531">
    <property type="entry name" value="INNER MEMBRANE PROTEIN YBCI-RELATED"/>
    <property type="match status" value="1"/>
</dbReference>
<protein>
    <submittedName>
        <fullName evidence="2">Inner membrane protein</fullName>
    </submittedName>
</protein>
<sequence>MTGPTHIAIALSCGIVAGAGKPALALLAGGAILPDLDHPQSFIGRVFFPISLPLNRLCGHRGAFHSFWLWGALLLLGYFLCMPLAIISTGALLHCLVDCATVSGVRAFAPWSEKLFVIFRRSWRIKSGSPSEIAVLAVFGMIAWGGGYMGAVGGISAMIGQLTGSPKIMFEEYQTKGLTKCRVTGKLRWSSGKIEEGEWLIIGSERQTGLALQGNERKIIHIPKDGVFLRARLKPQKDSWQMAKISGWTVTDSPVFFLTDQKWHYASAGDFVWGQVLGDNLKLIIDQK</sequence>
<name>A0A840V447_9BACT</name>
<dbReference type="AlphaFoldDB" id="A0A840V447"/>
<reference evidence="2 3" key="1">
    <citation type="submission" date="2020-08" db="EMBL/GenBank/DDBJ databases">
        <title>Genomic Encyclopedia of Type Strains, Phase IV (KMG-IV): sequencing the most valuable type-strain genomes for metagenomic binning, comparative biology and taxonomic classification.</title>
        <authorList>
            <person name="Goeker M."/>
        </authorList>
    </citation>
    <scope>NUCLEOTIDE SEQUENCE [LARGE SCALE GENOMIC DNA]</scope>
    <source>
        <strain evidence="2 3">DSM 28570</strain>
    </source>
</reference>
<dbReference type="RefSeq" id="WP_183352350.1">
    <property type="nucleotide sequence ID" value="NZ_JACHEO010000029.1"/>
</dbReference>
<keyword evidence="3" id="KW-1185">Reference proteome</keyword>